<dbReference type="AlphaFoldDB" id="A0A7T4EFU1"/>
<feature type="transmembrane region" description="Helical" evidence="1">
    <location>
        <begin position="54"/>
        <end position="75"/>
    </location>
</feature>
<keyword evidence="1" id="KW-1133">Transmembrane helix</keyword>
<evidence type="ECO:0000313" key="3">
    <source>
        <dbReference type="Proteomes" id="UP000596145"/>
    </source>
</evidence>
<reference evidence="2 3" key="1">
    <citation type="submission" date="2020-12" db="EMBL/GenBank/DDBJ databases">
        <title>FDA dAtabase for Regulatory Grade micrObial Sequences (FDA-ARGOS): Supporting development and validation of Infectious Disease Dx tests.</title>
        <authorList>
            <person name="Sproer C."/>
            <person name="Gronow S."/>
            <person name="Severitt S."/>
            <person name="Schroder I."/>
            <person name="Tallon L."/>
            <person name="Sadzewicz L."/>
            <person name="Zhao X."/>
            <person name="Boylan J."/>
            <person name="Ott S."/>
            <person name="Bowen H."/>
            <person name="Vavikolanu K."/>
            <person name="Mehta A."/>
            <person name="Aluvathingal J."/>
            <person name="Nadendla S."/>
            <person name="Lowell S."/>
            <person name="Myers T."/>
            <person name="Yan Y."/>
            <person name="Sichtig H."/>
        </authorList>
    </citation>
    <scope>NUCLEOTIDE SEQUENCE [LARGE SCALE GENOMIC DNA]</scope>
    <source>
        <strain evidence="2 3">FDAARGOS_1053</strain>
    </source>
</reference>
<dbReference type="RefSeq" id="WP_084036029.1">
    <property type="nucleotide sequence ID" value="NZ_CP066007.1"/>
</dbReference>
<dbReference type="Proteomes" id="UP000596145">
    <property type="component" value="Chromosome"/>
</dbReference>
<evidence type="ECO:0000313" key="2">
    <source>
        <dbReference type="EMBL" id="QQB46609.1"/>
    </source>
</evidence>
<accession>A0A7T4EFU1</accession>
<dbReference type="EMBL" id="CP066007">
    <property type="protein sequence ID" value="QQB46609.1"/>
    <property type="molecule type" value="Genomic_DNA"/>
</dbReference>
<proteinExistence type="predicted"/>
<evidence type="ECO:0000256" key="1">
    <source>
        <dbReference type="SAM" id="Phobius"/>
    </source>
</evidence>
<name>A0A7T4EFU1_9CORY</name>
<keyword evidence="1" id="KW-0472">Membrane</keyword>
<sequence length="111" mass="11668">MKNLHSLTVLIIVLGVFTLGIDIAQHGLDLLTLGAFGLVFIGAGFAWRNKQSRCIPQLQTLCVAIVFFAITAIGITDLRPAGVGLMLGTGFILLLRSIEPIPPAGGDQQGA</sequence>
<feature type="transmembrane region" description="Helical" evidence="1">
    <location>
        <begin position="30"/>
        <end position="47"/>
    </location>
</feature>
<protein>
    <submittedName>
        <fullName evidence="2">Uncharacterized protein</fullName>
    </submittedName>
</protein>
<organism evidence="2 3">
    <name type="scientific">Corynebacterium glucuronolyticum</name>
    <dbReference type="NCBI Taxonomy" id="39791"/>
    <lineage>
        <taxon>Bacteria</taxon>
        <taxon>Bacillati</taxon>
        <taxon>Actinomycetota</taxon>
        <taxon>Actinomycetes</taxon>
        <taxon>Mycobacteriales</taxon>
        <taxon>Corynebacteriaceae</taxon>
        <taxon>Corynebacterium</taxon>
    </lineage>
</organism>
<dbReference type="GeneID" id="92759066"/>
<keyword evidence="1" id="KW-0812">Transmembrane</keyword>
<gene>
    <name evidence="2" type="ORF">I6I10_01250</name>
</gene>